<accession>A0ABW1VJ84</accession>
<evidence type="ECO:0000256" key="2">
    <source>
        <dbReference type="ARBA" id="ARBA00023277"/>
    </source>
</evidence>
<sequence length="200" mass="21361">MEVIVLDGADDVARVAAGIIAEVFRGAPSGVFGLATGSSPLAIYSELACLFDQVDLDLTRIPGFALDEYVGIPIGRPESYTAVLQRVVTEPSRMDTRRVHVPDGRADDLDAACESYEEAIREAGGVDLQLLGIGRNGHIGFNEPTSSFASRTRAKTLAPQTRADNARFFASPKEVTVHCLTQGFGTILEARQLLLVATGI</sequence>
<keyword evidence="5" id="KW-1185">Reference proteome</keyword>
<proteinExistence type="predicted"/>
<dbReference type="EMBL" id="JBHSTP010000003">
    <property type="protein sequence ID" value="MFC6357076.1"/>
    <property type="molecule type" value="Genomic_DNA"/>
</dbReference>
<dbReference type="RefSeq" id="WP_386732479.1">
    <property type="nucleotide sequence ID" value="NZ_JBHSTP010000003.1"/>
</dbReference>
<protein>
    <submittedName>
        <fullName evidence="4">Glucosamine-6-phosphate deaminase</fullName>
    </submittedName>
</protein>
<keyword evidence="1" id="KW-0378">Hydrolase</keyword>
<dbReference type="InterPro" id="IPR018321">
    <property type="entry name" value="Glucosamine6P_isomerase_CS"/>
</dbReference>
<dbReference type="InterPro" id="IPR006148">
    <property type="entry name" value="Glc/Gal-6P_isomerase"/>
</dbReference>
<dbReference type="InterPro" id="IPR004547">
    <property type="entry name" value="Glucosamine6P_isomerase"/>
</dbReference>
<dbReference type="InterPro" id="IPR037171">
    <property type="entry name" value="NagB/RpiA_transferase-like"/>
</dbReference>
<comment type="caution">
    <text evidence="4">The sequence shown here is derived from an EMBL/GenBank/DDBJ whole genome shotgun (WGS) entry which is preliminary data.</text>
</comment>
<evidence type="ECO:0000313" key="5">
    <source>
        <dbReference type="Proteomes" id="UP001596306"/>
    </source>
</evidence>
<dbReference type="CDD" id="cd01399">
    <property type="entry name" value="GlcN6P_deaminase"/>
    <property type="match status" value="1"/>
</dbReference>
<feature type="domain" description="Glucosamine/galactosamine-6-phosphate isomerase" evidence="3">
    <location>
        <begin position="12"/>
        <end position="199"/>
    </location>
</feature>
<dbReference type="PANTHER" id="PTHR11280:SF5">
    <property type="entry name" value="GLUCOSAMINE-6-PHOSPHATE ISOMERASE"/>
    <property type="match status" value="1"/>
</dbReference>
<evidence type="ECO:0000259" key="3">
    <source>
        <dbReference type="Pfam" id="PF01182"/>
    </source>
</evidence>
<evidence type="ECO:0000313" key="4">
    <source>
        <dbReference type="EMBL" id="MFC6357076.1"/>
    </source>
</evidence>
<reference evidence="5" key="1">
    <citation type="journal article" date="2019" name="Int. J. Syst. Evol. Microbiol.">
        <title>The Global Catalogue of Microorganisms (GCM) 10K type strain sequencing project: providing services to taxonomists for standard genome sequencing and annotation.</title>
        <authorList>
            <consortium name="The Broad Institute Genomics Platform"/>
            <consortium name="The Broad Institute Genome Sequencing Center for Infectious Disease"/>
            <person name="Wu L."/>
            <person name="Ma J."/>
        </authorList>
    </citation>
    <scope>NUCLEOTIDE SEQUENCE [LARGE SCALE GENOMIC DNA]</scope>
    <source>
        <strain evidence="5">CCUG 43304</strain>
    </source>
</reference>
<dbReference type="Proteomes" id="UP001596306">
    <property type="component" value="Unassembled WGS sequence"/>
</dbReference>
<gene>
    <name evidence="4" type="ORF">ACFQB0_13270</name>
</gene>
<dbReference type="SUPFAM" id="SSF100950">
    <property type="entry name" value="NagB/RpiA/CoA transferase-like"/>
    <property type="match status" value="1"/>
</dbReference>
<dbReference type="Gene3D" id="3.40.50.1360">
    <property type="match status" value="1"/>
</dbReference>
<dbReference type="Pfam" id="PF01182">
    <property type="entry name" value="Glucosamine_iso"/>
    <property type="match status" value="1"/>
</dbReference>
<evidence type="ECO:0000256" key="1">
    <source>
        <dbReference type="ARBA" id="ARBA00022801"/>
    </source>
</evidence>
<dbReference type="PROSITE" id="PS01161">
    <property type="entry name" value="GLC_GALNAC_ISOMERASE"/>
    <property type="match status" value="1"/>
</dbReference>
<dbReference type="PANTHER" id="PTHR11280">
    <property type="entry name" value="GLUCOSAMINE-6-PHOSPHATE ISOMERASE"/>
    <property type="match status" value="1"/>
</dbReference>
<keyword evidence="2" id="KW-0119">Carbohydrate metabolism</keyword>
<organism evidence="4 5">
    <name type="scientific">Luethyella okanaganae</name>
    <dbReference type="NCBI Taxonomy" id="69372"/>
    <lineage>
        <taxon>Bacteria</taxon>
        <taxon>Bacillati</taxon>
        <taxon>Actinomycetota</taxon>
        <taxon>Actinomycetes</taxon>
        <taxon>Micrococcales</taxon>
        <taxon>Microbacteriaceae</taxon>
        <taxon>Luethyella</taxon>
    </lineage>
</organism>
<name>A0ABW1VJ84_9MICO</name>